<evidence type="ECO:0000313" key="2">
    <source>
        <dbReference type="Proteomes" id="UP000215914"/>
    </source>
</evidence>
<proteinExistence type="predicted"/>
<keyword evidence="2" id="KW-1185">Reference proteome</keyword>
<gene>
    <name evidence="1" type="ORF">HanXRQr2_Chr06g0247741</name>
</gene>
<evidence type="ECO:0000313" key="1">
    <source>
        <dbReference type="EMBL" id="KAF5801403.1"/>
    </source>
</evidence>
<reference evidence="1" key="1">
    <citation type="journal article" date="2017" name="Nature">
        <title>The sunflower genome provides insights into oil metabolism, flowering and Asterid evolution.</title>
        <authorList>
            <person name="Badouin H."/>
            <person name="Gouzy J."/>
            <person name="Grassa C.J."/>
            <person name="Murat F."/>
            <person name="Staton S.E."/>
            <person name="Cottret L."/>
            <person name="Lelandais-Briere C."/>
            <person name="Owens G.L."/>
            <person name="Carrere S."/>
            <person name="Mayjonade B."/>
            <person name="Legrand L."/>
            <person name="Gill N."/>
            <person name="Kane N.C."/>
            <person name="Bowers J.E."/>
            <person name="Hubner S."/>
            <person name="Bellec A."/>
            <person name="Berard A."/>
            <person name="Berges H."/>
            <person name="Blanchet N."/>
            <person name="Boniface M.C."/>
            <person name="Brunel D."/>
            <person name="Catrice O."/>
            <person name="Chaidir N."/>
            <person name="Claudel C."/>
            <person name="Donnadieu C."/>
            <person name="Faraut T."/>
            <person name="Fievet G."/>
            <person name="Helmstetter N."/>
            <person name="King M."/>
            <person name="Knapp S.J."/>
            <person name="Lai Z."/>
            <person name="Le Paslier M.C."/>
            <person name="Lippi Y."/>
            <person name="Lorenzon L."/>
            <person name="Mandel J.R."/>
            <person name="Marage G."/>
            <person name="Marchand G."/>
            <person name="Marquand E."/>
            <person name="Bret-Mestries E."/>
            <person name="Morien E."/>
            <person name="Nambeesan S."/>
            <person name="Nguyen T."/>
            <person name="Pegot-Espagnet P."/>
            <person name="Pouilly N."/>
            <person name="Raftis F."/>
            <person name="Sallet E."/>
            <person name="Schiex T."/>
            <person name="Thomas J."/>
            <person name="Vandecasteele C."/>
            <person name="Vares D."/>
            <person name="Vear F."/>
            <person name="Vautrin S."/>
            <person name="Crespi M."/>
            <person name="Mangin B."/>
            <person name="Burke J.M."/>
            <person name="Salse J."/>
            <person name="Munos S."/>
            <person name="Vincourt P."/>
            <person name="Rieseberg L.H."/>
            <person name="Langlade N.B."/>
        </authorList>
    </citation>
    <scope>NUCLEOTIDE SEQUENCE</scope>
    <source>
        <tissue evidence="1">Leaves</tissue>
    </source>
</reference>
<dbReference type="Proteomes" id="UP000215914">
    <property type="component" value="Unassembled WGS sequence"/>
</dbReference>
<accession>A0A9K3IQV1</accession>
<comment type="caution">
    <text evidence="1">The sequence shown here is derived from an EMBL/GenBank/DDBJ whole genome shotgun (WGS) entry which is preliminary data.</text>
</comment>
<dbReference type="Gramene" id="mRNA:HanXRQr2_Chr06g0247741">
    <property type="protein sequence ID" value="CDS:HanXRQr2_Chr06g0247741.1"/>
    <property type="gene ID" value="HanXRQr2_Chr06g0247741"/>
</dbReference>
<organism evidence="1 2">
    <name type="scientific">Helianthus annuus</name>
    <name type="common">Common sunflower</name>
    <dbReference type="NCBI Taxonomy" id="4232"/>
    <lineage>
        <taxon>Eukaryota</taxon>
        <taxon>Viridiplantae</taxon>
        <taxon>Streptophyta</taxon>
        <taxon>Embryophyta</taxon>
        <taxon>Tracheophyta</taxon>
        <taxon>Spermatophyta</taxon>
        <taxon>Magnoliopsida</taxon>
        <taxon>eudicotyledons</taxon>
        <taxon>Gunneridae</taxon>
        <taxon>Pentapetalae</taxon>
        <taxon>asterids</taxon>
        <taxon>campanulids</taxon>
        <taxon>Asterales</taxon>
        <taxon>Asteraceae</taxon>
        <taxon>Asteroideae</taxon>
        <taxon>Heliantheae alliance</taxon>
        <taxon>Heliantheae</taxon>
        <taxon>Helianthus</taxon>
    </lineage>
</organism>
<name>A0A9K3IQV1_HELAN</name>
<protein>
    <submittedName>
        <fullName evidence="1">Uncharacterized protein</fullName>
    </submittedName>
</protein>
<dbReference type="AlphaFoldDB" id="A0A9K3IQV1"/>
<sequence length="145" mass="17514">MYINSDGSQRRNERETASIDKPTILRCKIRQLEDSLRKEPTLMMTLLAKITKLEDCIHHKFILYKLPRKLQHNKRIFFPFPHHKRLNNKMKPKTRHHIRINPNNLFKINMILNPPLRIIPLYFINIQSPHPTTPYNKQHPITRLR</sequence>
<dbReference type="EMBL" id="MNCJ02000321">
    <property type="protein sequence ID" value="KAF5801403.1"/>
    <property type="molecule type" value="Genomic_DNA"/>
</dbReference>
<reference evidence="1" key="2">
    <citation type="submission" date="2020-06" db="EMBL/GenBank/DDBJ databases">
        <title>Helianthus annuus Genome sequencing and assembly Release 2.</title>
        <authorList>
            <person name="Gouzy J."/>
            <person name="Langlade N."/>
            <person name="Munos S."/>
        </authorList>
    </citation>
    <scope>NUCLEOTIDE SEQUENCE</scope>
    <source>
        <tissue evidence="1">Leaves</tissue>
    </source>
</reference>